<dbReference type="EMBL" id="CM001439">
    <property type="protein sequence ID" value="EHR53171.1"/>
    <property type="molecule type" value="Genomic_DNA"/>
</dbReference>
<dbReference type="eggNOG" id="COG0663">
    <property type="taxonomic scope" value="Bacteria"/>
</dbReference>
<proteinExistence type="predicted"/>
<dbReference type="STRING" id="882083.SacmaDRAFT_5001"/>
<sequence>MRGGHCSFVGVPLSVPPWVFRVLLMPMFAFEGVSPTVHPDAWIAPTATLIGDVVVEKGASIWYGAVLRGDFGRIVVREGANIQDNSVLHVNDGVCEVGRNATVGHSCIVHDCTIGEQALVGNGATVLDRAVVGARTLVAAGATITPNTEVPEEVIAMGSPAKKFVPLTDSARAWIDHNAEIYQQLARRHSESIEPV</sequence>
<dbReference type="Proteomes" id="UP000004926">
    <property type="component" value="Chromosome"/>
</dbReference>
<keyword evidence="1" id="KW-0808">Transferase</keyword>
<dbReference type="InterPro" id="IPR011004">
    <property type="entry name" value="Trimer_LpxA-like_sf"/>
</dbReference>
<dbReference type="PANTHER" id="PTHR13061:SF29">
    <property type="entry name" value="GAMMA CARBONIC ANHYDRASE-LIKE 1, MITOCHONDRIAL-RELATED"/>
    <property type="match status" value="1"/>
</dbReference>
<protein>
    <submittedName>
        <fullName evidence="1">Isoleucine patch superfamily enzyme, carbonic anhydrase/acetyltransferase</fullName>
    </submittedName>
</protein>
<keyword evidence="2" id="KW-1185">Reference proteome</keyword>
<gene>
    <name evidence="1" type="ORF">SacmaDRAFT_5001</name>
</gene>
<dbReference type="HOGENOM" id="CLU_064827_4_2_11"/>
<name>H5X242_9PSEU</name>
<evidence type="ECO:0000313" key="1">
    <source>
        <dbReference type="EMBL" id="EHR53171.1"/>
    </source>
</evidence>
<dbReference type="SUPFAM" id="SSF51161">
    <property type="entry name" value="Trimeric LpxA-like enzymes"/>
    <property type="match status" value="1"/>
</dbReference>
<reference evidence="1 2" key="1">
    <citation type="journal article" date="2012" name="Stand. Genomic Sci.">
        <title>Genome sequence of the ocean sediment bacterium Saccharomonospora marina type strain (XMU15(T)).</title>
        <authorList>
            <person name="Klenk H.P."/>
            <person name="Lu M."/>
            <person name="Lucas S."/>
            <person name="Lapidus A."/>
            <person name="Copeland A."/>
            <person name="Pitluck S."/>
            <person name="Goodwin L.A."/>
            <person name="Han C."/>
            <person name="Tapia R."/>
            <person name="Brambilla E.M."/>
            <person name="Potter G."/>
            <person name="Land M."/>
            <person name="Ivanova N."/>
            <person name="Rohde M."/>
            <person name="Goker M."/>
            <person name="Detter J.C."/>
            <person name="Li W.J."/>
            <person name="Kyrpides N.C."/>
            <person name="Woyke T."/>
        </authorList>
    </citation>
    <scope>NUCLEOTIDE SEQUENCE [LARGE SCALE GENOMIC DNA]</scope>
    <source>
        <strain evidence="1 2">XMU15</strain>
    </source>
</reference>
<organism evidence="1 2">
    <name type="scientific">Saccharomonospora marina XMU15</name>
    <dbReference type="NCBI Taxonomy" id="882083"/>
    <lineage>
        <taxon>Bacteria</taxon>
        <taxon>Bacillati</taxon>
        <taxon>Actinomycetota</taxon>
        <taxon>Actinomycetes</taxon>
        <taxon>Pseudonocardiales</taxon>
        <taxon>Pseudonocardiaceae</taxon>
        <taxon>Saccharomonospora</taxon>
    </lineage>
</organism>
<dbReference type="CDD" id="cd04645">
    <property type="entry name" value="LbH_gamma_CA_like"/>
    <property type="match status" value="1"/>
</dbReference>
<evidence type="ECO:0000313" key="2">
    <source>
        <dbReference type="Proteomes" id="UP000004926"/>
    </source>
</evidence>
<dbReference type="InterPro" id="IPR001451">
    <property type="entry name" value="Hexapep"/>
</dbReference>
<dbReference type="InterPro" id="IPR047324">
    <property type="entry name" value="LbH_gamma_CA-like"/>
</dbReference>
<dbReference type="InterPro" id="IPR050484">
    <property type="entry name" value="Transf_Hexapept/Carb_Anhydrase"/>
</dbReference>
<dbReference type="Pfam" id="PF00132">
    <property type="entry name" value="Hexapep"/>
    <property type="match status" value="1"/>
</dbReference>
<dbReference type="PANTHER" id="PTHR13061">
    <property type="entry name" value="DYNACTIN SUBUNIT P25"/>
    <property type="match status" value="1"/>
</dbReference>
<dbReference type="GO" id="GO:0016740">
    <property type="term" value="F:transferase activity"/>
    <property type="evidence" value="ECO:0007669"/>
    <property type="project" value="UniProtKB-KW"/>
</dbReference>
<accession>H5X242</accession>
<dbReference type="Gene3D" id="2.160.10.10">
    <property type="entry name" value="Hexapeptide repeat proteins"/>
    <property type="match status" value="1"/>
</dbReference>
<dbReference type="AlphaFoldDB" id="H5X242"/>